<name>A0A5N6SET1_ASPPS</name>
<gene>
    <name evidence="2" type="ORF">BDV38DRAFT_187627</name>
</gene>
<dbReference type="Proteomes" id="UP000325672">
    <property type="component" value="Unassembled WGS sequence"/>
</dbReference>
<feature type="signal peptide" evidence="1">
    <location>
        <begin position="1"/>
        <end position="16"/>
    </location>
</feature>
<dbReference type="GeneID" id="43636411"/>
<protein>
    <recommendedName>
        <fullName evidence="4">Secreted protein</fullName>
    </recommendedName>
</protein>
<proteinExistence type="predicted"/>
<keyword evidence="3" id="KW-1185">Reference proteome</keyword>
<sequence>MNHFLLLFPWIKIKLGSMVIRGLNSPATIILSCCSKRSPLVSFSPFAFHSIYAVRGIRSRLRFGVPALRASYQPLLMYFVLLDFARLAWSRTGDTDSTRAIENMIRILVGKKRVHPSSSLRSPHLTCSAGYLGIRGVWSLRILQRGACYSALSASSRPSPLLLTPRSATVISSLFKYYRSRGAYCSSFI</sequence>
<evidence type="ECO:0008006" key="4">
    <source>
        <dbReference type="Google" id="ProtNLM"/>
    </source>
</evidence>
<dbReference type="EMBL" id="ML743619">
    <property type="protein sequence ID" value="KAE8133226.1"/>
    <property type="molecule type" value="Genomic_DNA"/>
</dbReference>
<evidence type="ECO:0000313" key="2">
    <source>
        <dbReference type="EMBL" id="KAE8133226.1"/>
    </source>
</evidence>
<dbReference type="RefSeq" id="XP_031909289.1">
    <property type="nucleotide sequence ID" value="XM_032052201.1"/>
</dbReference>
<evidence type="ECO:0000256" key="1">
    <source>
        <dbReference type="SAM" id="SignalP"/>
    </source>
</evidence>
<organism evidence="2 3">
    <name type="scientific">Aspergillus pseudotamarii</name>
    <dbReference type="NCBI Taxonomy" id="132259"/>
    <lineage>
        <taxon>Eukaryota</taxon>
        <taxon>Fungi</taxon>
        <taxon>Dikarya</taxon>
        <taxon>Ascomycota</taxon>
        <taxon>Pezizomycotina</taxon>
        <taxon>Eurotiomycetes</taxon>
        <taxon>Eurotiomycetidae</taxon>
        <taxon>Eurotiales</taxon>
        <taxon>Aspergillaceae</taxon>
        <taxon>Aspergillus</taxon>
        <taxon>Aspergillus subgen. Circumdati</taxon>
    </lineage>
</organism>
<keyword evidence="1" id="KW-0732">Signal</keyword>
<evidence type="ECO:0000313" key="3">
    <source>
        <dbReference type="Proteomes" id="UP000325672"/>
    </source>
</evidence>
<dbReference type="AlphaFoldDB" id="A0A5N6SET1"/>
<feature type="chain" id="PRO_5024830509" description="Secreted protein" evidence="1">
    <location>
        <begin position="17"/>
        <end position="189"/>
    </location>
</feature>
<accession>A0A5N6SET1</accession>
<reference evidence="2 3" key="1">
    <citation type="submission" date="2019-04" db="EMBL/GenBank/DDBJ databases">
        <title>Friends and foes A comparative genomics study of 23 Aspergillus species from section Flavi.</title>
        <authorList>
            <consortium name="DOE Joint Genome Institute"/>
            <person name="Kjaerbolling I."/>
            <person name="Vesth T."/>
            <person name="Frisvad J.C."/>
            <person name="Nybo J.L."/>
            <person name="Theobald S."/>
            <person name="Kildgaard S."/>
            <person name="Isbrandt T."/>
            <person name="Kuo A."/>
            <person name="Sato A."/>
            <person name="Lyhne E.K."/>
            <person name="Kogle M.E."/>
            <person name="Wiebenga A."/>
            <person name="Kun R.S."/>
            <person name="Lubbers R.J."/>
            <person name="Makela M.R."/>
            <person name="Barry K."/>
            <person name="Chovatia M."/>
            <person name="Clum A."/>
            <person name="Daum C."/>
            <person name="Haridas S."/>
            <person name="He G."/>
            <person name="LaButti K."/>
            <person name="Lipzen A."/>
            <person name="Mondo S."/>
            <person name="Riley R."/>
            <person name="Salamov A."/>
            <person name="Simmons B.A."/>
            <person name="Magnuson J.K."/>
            <person name="Henrissat B."/>
            <person name="Mortensen U.H."/>
            <person name="Larsen T.O."/>
            <person name="Devries R.P."/>
            <person name="Grigoriev I.V."/>
            <person name="Machida M."/>
            <person name="Baker S.E."/>
            <person name="Andersen M.R."/>
        </authorList>
    </citation>
    <scope>NUCLEOTIDE SEQUENCE [LARGE SCALE GENOMIC DNA]</scope>
    <source>
        <strain evidence="2 3">CBS 117625</strain>
    </source>
</reference>